<dbReference type="PANTHER" id="PTHR32347:SF23">
    <property type="entry name" value="BLL5650 PROTEIN"/>
    <property type="match status" value="1"/>
</dbReference>
<feature type="transmembrane region" description="Helical" evidence="3">
    <location>
        <begin position="253"/>
        <end position="272"/>
    </location>
</feature>
<comment type="subcellular location">
    <subcellularLocation>
        <location evidence="1">Cell envelope</location>
    </subcellularLocation>
</comment>
<comment type="caution">
    <text evidence="4">The sequence shown here is derived from an EMBL/GenBank/DDBJ whole genome shotgun (WGS) entry which is preliminary data.</text>
</comment>
<keyword evidence="3" id="KW-1133">Transmembrane helix</keyword>
<evidence type="ECO:0000256" key="3">
    <source>
        <dbReference type="SAM" id="Phobius"/>
    </source>
</evidence>
<dbReference type="Gene3D" id="2.40.50.100">
    <property type="match status" value="1"/>
</dbReference>
<dbReference type="SUPFAM" id="SSF111369">
    <property type="entry name" value="HlyD-like secretion proteins"/>
    <property type="match status" value="1"/>
</dbReference>
<evidence type="ECO:0000256" key="2">
    <source>
        <dbReference type="ARBA" id="ARBA00023054"/>
    </source>
</evidence>
<evidence type="ECO:0000256" key="1">
    <source>
        <dbReference type="ARBA" id="ARBA00004196"/>
    </source>
</evidence>
<feature type="transmembrane region" description="Helical" evidence="3">
    <location>
        <begin position="383"/>
        <end position="402"/>
    </location>
</feature>
<keyword evidence="2" id="KW-0175">Coiled coil</keyword>
<feature type="transmembrane region" description="Helical" evidence="3">
    <location>
        <begin position="180"/>
        <end position="202"/>
    </location>
</feature>
<feature type="transmembrane region" description="Helical" evidence="3">
    <location>
        <begin position="278"/>
        <end position="298"/>
    </location>
</feature>
<evidence type="ECO:0000313" key="4">
    <source>
        <dbReference type="EMBL" id="MCI8211818.1"/>
    </source>
</evidence>
<keyword evidence="3" id="KW-0472">Membrane</keyword>
<protein>
    <submittedName>
        <fullName evidence="4">Hemolysin D</fullName>
    </submittedName>
</protein>
<reference evidence="4 5" key="1">
    <citation type="submission" date="2015-12" db="EMBL/GenBank/DDBJ databases">
        <title>Phylogenomics in the description of a new species in the Pseudomonas syringae group.</title>
        <authorList>
            <person name="Busquets A."/>
            <person name="Gomila M."/>
            <person name="Beiki F."/>
            <person name="Rahimian H."/>
            <person name="Mulet M."/>
            <person name="Sanchez D."/>
            <person name="Garcia-Valdes E."/>
            <person name="Lalucat J."/>
        </authorList>
    </citation>
    <scope>NUCLEOTIDE SEQUENCE [LARGE SCALE GENOMIC DNA]</scope>
    <source>
        <strain evidence="4 5">S25</strain>
    </source>
</reference>
<dbReference type="PANTHER" id="PTHR32347">
    <property type="entry name" value="EFFLUX SYSTEM COMPONENT YKNX-RELATED"/>
    <property type="match status" value="1"/>
</dbReference>
<dbReference type="InterPro" id="IPR050465">
    <property type="entry name" value="UPF0194_transport"/>
</dbReference>
<feature type="transmembrane region" description="Helical" evidence="3">
    <location>
        <begin position="354"/>
        <end position="377"/>
    </location>
</feature>
<evidence type="ECO:0000313" key="5">
    <source>
        <dbReference type="Proteomes" id="UP001320513"/>
    </source>
</evidence>
<keyword evidence="5" id="KW-1185">Reference proteome</keyword>
<keyword evidence="3" id="KW-0812">Transmembrane</keyword>
<feature type="transmembrane region" description="Helical" evidence="3">
    <location>
        <begin position="214"/>
        <end position="232"/>
    </location>
</feature>
<sequence length="709" mass="80185">MPGMANPPASLPRLRDELLLHEGPRNRDGSPTWTLEDPARGQFFRLGWAEVEILSRWHLGDSAAIVSSISQDSTLELDNDDLSAFKNFLQTNQLLQACGAEDNARLLRIADAQSVGWASWLLKNYLFVRIPMLRPDRFLGRTGHWVEPFYSRTFLYLTLIAAGLGLFLAARQWETFIHTFLHFFTLEGAALAGATLIFSKVLHELGHAYTCKRYGGKVATMGVALLVLWPVLYTDTSGAWRLKQRRQRMAIGAAGMLVELALAAWATLLWSFLPDGMLRSAAFMLAATTWILTLTVNLSPFMRFDGYFLLSDLLDVPNLQTRAFRLTRWRLREWLFRFGEERPEHFEPWLERTLIGYSLGTWIYRFFLFLGIALLVYHFAFKLLGILLFVVEIVYFLLRPIFSELREWFSRRKDYRMNRNSLTTLLVCLSLLLLACVPWRGSIHAPALLRTQQQAGLYVPVGAQLQRILIKPGAKVEAGQPLFELDAPHLKQELAILDRQIVTLQWQSSFQQFNPQAAANLMVIRQELLAALERQVVLRQQSSYLTVRAPFNGVMADIADPLEQGEWLPAGEWLGTLTGSDSGVVEAFVEEHDLARLEPGSSARFYPEVFSRSPVELKLDNVEHTAVRRLSSTPELASTYAGGLAATLDSERIPQPEQAIYRALLTPSQASATPRMGLRGTVVIEAQAQSLAMRVWRSAMTVLIRESSF</sequence>
<gene>
    <name evidence="4" type="ORF">AUC61_19990</name>
</gene>
<feature type="transmembrane region" description="Helical" evidence="3">
    <location>
        <begin position="149"/>
        <end position="168"/>
    </location>
</feature>
<name>A0ABS9ZPM2_9PSED</name>
<accession>A0ABS9ZPM2</accession>
<proteinExistence type="predicted"/>
<dbReference type="Proteomes" id="UP001320513">
    <property type="component" value="Unassembled WGS sequence"/>
</dbReference>
<dbReference type="EMBL" id="LOHG01000014">
    <property type="protein sequence ID" value="MCI8211818.1"/>
    <property type="molecule type" value="Genomic_DNA"/>
</dbReference>
<feature type="transmembrane region" description="Helical" evidence="3">
    <location>
        <begin position="422"/>
        <end position="441"/>
    </location>
</feature>
<organism evidence="4 5">
    <name type="scientific">Pseudomonas maioricensis</name>
    <dbReference type="NCBI Taxonomy" id="1766623"/>
    <lineage>
        <taxon>Bacteria</taxon>
        <taxon>Pseudomonadati</taxon>
        <taxon>Pseudomonadota</taxon>
        <taxon>Gammaproteobacteria</taxon>
        <taxon>Pseudomonadales</taxon>
        <taxon>Pseudomonadaceae</taxon>
        <taxon>Pseudomonas</taxon>
    </lineage>
</organism>